<feature type="transmembrane region" description="Helical" evidence="1">
    <location>
        <begin position="52"/>
        <end position="71"/>
    </location>
</feature>
<protein>
    <submittedName>
        <fullName evidence="3">Prepilin peptidase</fullName>
        <ecNumber evidence="3">3.4.23.43</ecNumber>
    </submittedName>
</protein>
<feature type="domain" description="Prepilin type IV endopeptidase peptidase" evidence="2">
    <location>
        <begin position="5"/>
        <end position="107"/>
    </location>
</feature>
<sequence>MLLAGILLLTRLGIQDFQHRSLANRFVLAYACLYLTAWGLTGPEPSILVQHCLTAALTLVFGMALVALGGMGGGDAKLAAAVMLWSGPDKAMTTLLLITQTGLILALSGLAARRLGRQAAPATVWHRFLYGLDANRGVPYGIALATGGVYACWQVLSGTP</sequence>
<organism evidence="3 4">
    <name type="scientific">Laribacter hongkongensis</name>
    <dbReference type="NCBI Taxonomy" id="168471"/>
    <lineage>
        <taxon>Bacteria</taxon>
        <taxon>Pseudomonadati</taxon>
        <taxon>Pseudomonadota</taxon>
        <taxon>Betaproteobacteria</taxon>
        <taxon>Neisseriales</taxon>
        <taxon>Aquaspirillaceae</taxon>
        <taxon>Laribacter</taxon>
    </lineage>
</organism>
<name>A0ABD4SMD1_9NEIS</name>
<evidence type="ECO:0000313" key="3">
    <source>
        <dbReference type="EMBL" id="MCG9024714.1"/>
    </source>
</evidence>
<proteinExistence type="predicted"/>
<dbReference type="Gene3D" id="1.20.120.1220">
    <property type="match status" value="1"/>
</dbReference>
<dbReference type="InterPro" id="IPR000045">
    <property type="entry name" value="Prepilin_IV_endopep_pep"/>
</dbReference>
<feature type="transmembrane region" description="Helical" evidence="1">
    <location>
        <begin position="23"/>
        <end position="40"/>
    </location>
</feature>
<dbReference type="Proteomes" id="UP001200247">
    <property type="component" value="Unassembled WGS sequence"/>
</dbReference>
<dbReference type="RefSeq" id="WP_239893441.1">
    <property type="nucleotide sequence ID" value="NZ_JAJAXM010000003.1"/>
</dbReference>
<evidence type="ECO:0000259" key="2">
    <source>
        <dbReference type="Pfam" id="PF01478"/>
    </source>
</evidence>
<gene>
    <name evidence="3" type="ORF">LH440_02115</name>
</gene>
<dbReference type="EMBL" id="JAJAXM010000003">
    <property type="protein sequence ID" value="MCG9024714.1"/>
    <property type="molecule type" value="Genomic_DNA"/>
</dbReference>
<keyword evidence="1" id="KW-1133">Transmembrane helix</keyword>
<dbReference type="AlphaFoldDB" id="A0ABD4SMD1"/>
<keyword evidence="1" id="KW-0812">Transmembrane</keyword>
<keyword evidence="1" id="KW-0472">Membrane</keyword>
<evidence type="ECO:0000256" key="1">
    <source>
        <dbReference type="SAM" id="Phobius"/>
    </source>
</evidence>
<dbReference type="EC" id="3.4.23.43" evidence="3"/>
<dbReference type="GO" id="GO:0004190">
    <property type="term" value="F:aspartic-type endopeptidase activity"/>
    <property type="evidence" value="ECO:0007669"/>
    <property type="project" value="UniProtKB-EC"/>
</dbReference>
<keyword evidence="3" id="KW-0378">Hydrolase</keyword>
<dbReference type="Pfam" id="PF01478">
    <property type="entry name" value="Peptidase_A24"/>
    <property type="match status" value="1"/>
</dbReference>
<accession>A0ABD4SMD1</accession>
<evidence type="ECO:0000313" key="4">
    <source>
        <dbReference type="Proteomes" id="UP001200247"/>
    </source>
</evidence>
<comment type="caution">
    <text evidence="3">The sequence shown here is derived from an EMBL/GenBank/DDBJ whole genome shotgun (WGS) entry which is preliminary data.</text>
</comment>
<reference evidence="3 4" key="1">
    <citation type="submission" date="2021-10" db="EMBL/GenBank/DDBJ databases">
        <title>Whole-genome sequencing analysis of Laribacter hongkongensis: virulence gene profiles, carbohydrate-active enzyme prediction, and antimicrobial resistance characterization.</title>
        <authorList>
            <person name="Yuan P."/>
            <person name="Zhan Y."/>
            <person name="Chen D."/>
        </authorList>
    </citation>
    <scope>NUCLEOTIDE SEQUENCE [LARGE SCALE GENOMIC DNA]</scope>
    <source>
        <strain evidence="3 4">W67</strain>
    </source>
</reference>